<keyword evidence="2" id="KW-1185">Reference proteome</keyword>
<dbReference type="RefSeq" id="WP_380540637.1">
    <property type="nucleotide sequence ID" value="NZ_JBHFAB010000023.1"/>
</dbReference>
<gene>
    <name evidence="1" type="ORF">ACEZDE_26100</name>
</gene>
<proteinExistence type="predicted"/>
<evidence type="ECO:0000313" key="2">
    <source>
        <dbReference type="Proteomes" id="UP001592531"/>
    </source>
</evidence>
<dbReference type="EMBL" id="JBHFAB010000023">
    <property type="protein sequence ID" value="MFC1420084.1"/>
    <property type="molecule type" value="Genomic_DNA"/>
</dbReference>
<accession>A0ABV6W263</accession>
<dbReference type="Proteomes" id="UP001592531">
    <property type="component" value="Unassembled WGS sequence"/>
</dbReference>
<name>A0ABV6W263_9ACTN</name>
<comment type="caution">
    <text evidence="1">The sequence shown here is derived from an EMBL/GenBank/DDBJ whole genome shotgun (WGS) entry which is preliminary data.</text>
</comment>
<evidence type="ECO:0000313" key="1">
    <source>
        <dbReference type="EMBL" id="MFC1420084.1"/>
    </source>
</evidence>
<organism evidence="1 2">
    <name type="scientific">Streptacidiphilus cavernicola</name>
    <dbReference type="NCBI Taxonomy" id="3342716"/>
    <lineage>
        <taxon>Bacteria</taxon>
        <taxon>Bacillati</taxon>
        <taxon>Actinomycetota</taxon>
        <taxon>Actinomycetes</taxon>
        <taxon>Kitasatosporales</taxon>
        <taxon>Streptomycetaceae</taxon>
        <taxon>Streptacidiphilus</taxon>
    </lineage>
</organism>
<protein>
    <submittedName>
        <fullName evidence="1">Uncharacterized protein</fullName>
    </submittedName>
</protein>
<reference evidence="1 2" key="1">
    <citation type="submission" date="2024-09" db="EMBL/GenBank/DDBJ databases">
        <authorList>
            <person name="Lee S.D."/>
        </authorList>
    </citation>
    <scope>NUCLEOTIDE SEQUENCE [LARGE SCALE GENOMIC DNA]</scope>
    <source>
        <strain evidence="1 2">N8-3</strain>
    </source>
</reference>
<sequence length="149" mass="15370">MNQLASRLGKTLAFVLPFVLVTTGTLAVTRVSWAPSGSGDKQVLAASSLTTGSDRAPGTSQDAVKAAPQDVLRDRLLRQLGAENPGAALDALAAAMQAQPSLTRYCTAIARDLGEAAVRKYHGDVKRAQSFARPVCDGSFAVGTLTAAG</sequence>